<dbReference type="CDD" id="cd11684">
    <property type="entry name" value="DHR2_DOCK"/>
    <property type="match status" value="1"/>
</dbReference>
<dbReference type="Pfam" id="PF14429">
    <property type="entry name" value="DOCK-C2"/>
    <property type="match status" value="1"/>
</dbReference>
<comment type="similarity">
    <text evidence="3">Belongs to the DOCK family.</text>
</comment>
<dbReference type="Gene3D" id="2.60.40.150">
    <property type="entry name" value="C2 domain"/>
    <property type="match status" value="1"/>
</dbReference>
<evidence type="ECO:0008006" key="9">
    <source>
        <dbReference type="Google" id="ProtNLM"/>
    </source>
</evidence>
<dbReference type="PROSITE" id="PS51650">
    <property type="entry name" value="C2_DOCK"/>
    <property type="match status" value="1"/>
</dbReference>
<feature type="region of interest" description="Disordered" evidence="4">
    <location>
        <begin position="20"/>
        <end position="51"/>
    </location>
</feature>
<dbReference type="InterPro" id="IPR043161">
    <property type="entry name" value="DOCK_C_lobe_A"/>
</dbReference>
<evidence type="ECO:0000313" key="7">
    <source>
        <dbReference type="EMBL" id="KAL2644428.1"/>
    </source>
</evidence>
<evidence type="ECO:0000313" key="8">
    <source>
        <dbReference type="Proteomes" id="UP001605036"/>
    </source>
</evidence>
<evidence type="ECO:0000256" key="2">
    <source>
        <dbReference type="ARBA" id="ARBA00022658"/>
    </source>
</evidence>
<evidence type="ECO:0000256" key="4">
    <source>
        <dbReference type="SAM" id="MobiDB-lite"/>
    </source>
</evidence>
<feature type="domain" description="DOCKER" evidence="6">
    <location>
        <begin position="1485"/>
        <end position="1937"/>
    </location>
</feature>
<dbReference type="SUPFAM" id="SSF48371">
    <property type="entry name" value="ARM repeat"/>
    <property type="match status" value="1"/>
</dbReference>
<protein>
    <recommendedName>
        <fullName evidence="9">Guanine nucleotide exchange factor SPIKE 1</fullName>
    </recommendedName>
</protein>
<name>A0ABD1Z9E3_9MARC</name>
<dbReference type="InterPro" id="IPR046770">
    <property type="entry name" value="DOCKER_Lobe_B"/>
</dbReference>
<dbReference type="InterPro" id="IPR027007">
    <property type="entry name" value="C2_DOCK-type_domain"/>
</dbReference>
<accession>A0ABD1Z9E3</accession>
<dbReference type="GO" id="GO:0005085">
    <property type="term" value="F:guanyl-nucleotide exchange factor activity"/>
    <property type="evidence" value="ECO:0007669"/>
    <property type="project" value="UniProtKB-KW"/>
</dbReference>
<dbReference type="InterPro" id="IPR027357">
    <property type="entry name" value="DOCKER_dom"/>
</dbReference>
<evidence type="ECO:0000259" key="5">
    <source>
        <dbReference type="PROSITE" id="PS51650"/>
    </source>
</evidence>
<feature type="region of interest" description="Disordered" evidence="4">
    <location>
        <begin position="1728"/>
        <end position="1747"/>
    </location>
</feature>
<dbReference type="CDD" id="cd08679">
    <property type="entry name" value="C2_DOCK180_related"/>
    <property type="match status" value="1"/>
</dbReference>
<keyword evidence="2" id="KW-0344">Guanine-nucleotide releasing factor</keyword>
<dbReference type="Pfam" id="PF20422">
    <property type="entry name" value="DHR-2_Lobe_B"/>
    <property type="match status" value="1"/>
</dbReference>
<evidence type="ECO:0000256" key="3">
    <source>
        <dbReference type="PROSITE-ProRule" id="PRU00983"/>
    </source>
</evidence>
<keyword evidence="1" id="KW-0597">Phosphoprotein</keyword>
<gene>
    <name evidence="7" type="ORF">R1flu_012015</name>
</gene>
<dbReference type="InterPro" id="IPR043162">
    <property type="entry name" value="DOCK_C_lobe_C"/>
</dbReference>
<evidence type="ECO:0000256" key="1">
    <source>
        <dbReference type="ARBA" id="ARBA00022553"/>
    </source>
</evidence>
<sequence length="1939" mass="219345">MSEDCGSECALAVRLAAWIGDEDDEQQQKGKFSSAGRKGQTEREKDQMNGCEYAQGRDQHRANCTLEGKTMTQVDSESYEVQEGTGGCKREISAKVMADIAGTGQRFRRIIHCGSFNDVDPMLHGNLDQYPHIKELVLVHKADWIKDESKYGHYESVPHPRFEQPTFEGPDTDIETEQRLSLGRRGRAPEVLDDDDPSTSGRLSVASDYDEKRLSKHFGPAPLPAYDPVFSWDTERASIYGQRVPVVPAALSHSGLKLSVKVLSLNFHAGLVEPIYGTVCLYHRERREKLSEDFYFQFSPNDFQEPGAAPYRRAIFSLDAPSAPVCLLIQLEKHATEEGGVTPSVYSRKEPVHLTEREKQKLQVWARVMPYREPLAWAAVPLFDTTMSGVGGFPSPSSPLPPGMLSTSLLDGVDMDSGRSDSKHESAGPVLVDIPGLNRVKECYSEESLQDPKRKVHKPVKAMMRLEVERLLPEDRDMDTFSESSSISNGSGDGDSSMRSIGKSARGLYSGRPKWSGIERNDSGKHKYGSFGSASSPDHQTGDFRALEFRSLIKNEPFDQLLHCLYVYPIAVSMSRKRNLFIRVELRKDDTDVRTPPLEAVYSRDGLNRIQKFAHSQIAVNARTAYYHDEYKLRLPAVLTSHHHLVFTFFHVDLQMKLEAPKPVVVGYSVLPLSAGAQVLRSDGSLPMMKELLPHYLQDGVKERMEYLEDGRSVFRLRLRLCSSLYPINERIRDFFTEYDRHISRTSPPWGSELLEAINSLKNVDPTAMLQFLQPILNMLLRMIGDGGETLQVSSFRAMVNILIRVQQESSEGADRNPYLVQYVDYAFDDLGGLQDPVYPGLCNVWRSLARSKAKGYRVGPVYDDVLSMAWVFLELIVKSMALEQSRTFADTLHLGEDLPPVQLKEGVFRCIWQLYDCLLTEVHERCKKGLTLAKRLNSSLAFFCYDLLSVIEPRQVFELVALYFDKFTGVCQPVLHECKLTFLRILCDHDLFVEMPGRDPSERNYLAAVLMHELFLTWDHEDLAQRAKAARILVVLMCKHDYDARYQKLEDKLYIAQLYFPLIGMILDEMPVFYNLSSTEKREVLVCMMQIIRHLDDPSLVKAWQHSVARTRLFFKLLEECLGLFEHKKASVDNMGIPGGVPPVEDVEGPYSPRYSEKLSPSIHGYFTDASRPDVNRAQATPDSGYLWKKLSPQLMSSPSQPYSLREAFSSQAPSSRRVGSDRALRESLHPMLRQKLELWEDNLSAAVSLQVLEIVEKFIEAAATRSIATDYVKLDCITTLFTGFLSRSQPLLFWKAFLPVFNNLFSLLGDILMGRENDRFLKQVAFHLLRLAVFRNESIRKRAVVGLQILVRNSFYHFQSTARLRVMLTITLSELMADVQVTHPCPDGTFEESGEARRLRKSLQDIASETISGELLKECTLPENCLVAVPNGALENRWRWKELQDLSTTLLRALDAAVEHALLGPMMGFDKYATAESYHSLAWAYSHVPDIHIMWLLHLCDQHQQMHSWAEAAQCAVAVAGVIMEALVGRPDAVWGKEHVEQLHKICPMLSSSVLGEAAAAEVEGYGASKLTVDSAVKYLQLANRLFQQAELFHFCAGILELIIPVYKSRHAYGQLAKCHTSLTTIYDSIVEQETSPIPFTDATYYRVGFYGERFGKLNRKEYVYREARDVRLGDIMEKLGHIYESRLGDGHTLHIIPDSRQVNAEELQPRVCYLQITSVERVMEDEDLESRRERQQQAGHSSGSHVSARVFDRFLFDTPFTKNGKTQGGLEDQWKRRTVVQTEGPFPALVNRLLVVKSESREFSPIENAIGMIETRTAALQNELEEPRSAEGDQLPRLQSLQRILQGSVAVQVNSGVLGVCTAFLSDEPTQRLRSQELQQLIAALLEFMAVCKRAIRVHARLIGEEDQDFHSQLVNGFQSLTAELSHYIPAILSEL</sequence>
<dbReference type="PANTHER" id="PTHR23317">
    <property type="entry name" value="DEDICATOR OF CYTOKINESIS DOCK"/>
    <property type="match status" value="1"/>
</dbReference>
<dbReference type="PROSITE" id="PS51651">
    <property type="entry name" value="DOCKER"/>
    <property type="match status" value="1"/>
</dbReference>
<feature type="compositionally biased region" description="Low complexity" evidence="4">
    <location>
        <begin position="482"/>
        <end position="502"/>
    </location>
</feature>
<dbReference type="EMBL" id="JBHFFA010000002">
    <property type="protein sequence ID" value="KAL2644428.1"/>
    <property type="molecule type" value="Genomic_DNA"/>
</dbReference>
<reference evidence="7 8" key="1">
    <citation type="submission" date="2024-09" db="EMBL/GenBank/DDBJ databases">
        <title>Chromosome-scale assembly of Riccia fluitans.</title>
        <authorList>
            <person name="Paukszto L."/>
            <person name="Sawicki J."/>
            <person name="Karawczyk K."/>
            <person name="Piernik-Szablinska J."/>
            <person name="Szczecinska M."/>
            <person name="Mazdziarz M."/>
        </authorList>
    </citation>
    <scope>NUCLEOTIDE SEQUENCE [LARGE SCALE GENOMIC DNA]</scope>
    <source>
        <strain evidence="7">Rf_01</strain>
        <tissue evidence="7">Aerial parts of the thallus</tissue>
    </source>
</reference>
<dbReference type="Pfam" id="PF06920">
    <property type="entry name" value="DHR-2_Lobe_A"/>
    <property type="match status" value="1"/>
</dbReference>
<organism evidence="7 8">
    <name type="scientific">Riccia fluitans</name>
    <dbReference type="NCBI Taxonomy" id="41844"/>
    <lineage>
        <taxon>Eukaryota</taxon>
        <taxon>Viridiplantae</taxon>
        <taxon>Streptophyta</taxon>
        <taxon>Embryophyta</taxon>
        <taxon>Marchantiophyta</taxon>
        <taxon>Marchantiopsida</taxon>
        <taxon>Marchantiidae</taxon>
        <taxon>Marchantiales</taxon>
        <taxon>Ricciaceae</taxon>
        <taxon>Riccia</taxon>
    </lineage>
</organism>
<keyword evidence="8" id="KW-1185">Reference proteome</keyword>
<evidence type="ECO:0000259" key="6">
    <source>
        <dbReference type="PROSITE" id="PS51651"/>
    </source>
</evidence>
<dbReference type="InterPro" id="IPR035892">
    <property type="entry name" value="C2_domain_sf"/>
</dbReference>
<feature type="region of interest" description="Disordered" evidence="4">
    <location>
        <begin position="179"/>
        <end position="204"/>
    </location>
</feature>
<dbReference type="InterPro" id="IPR026791">
    <property type="entry name" value="DOCK"/>
</dbReference>
<dbReference type="PANTHER" id="PTHR23317:SF76">
    <property type="entry name" value="LD20667P"/>
    <property type="match status" value="1"/>
</dbReference>
<dbReference type="InterPro" id="IPR046773">
    <property type="entry name" value="DOCKER_Lobe_C"/>
</dbReference>
<dbReference type="Pfam" id="PF20421">
    <property type="entry name" value="DHR-2_Lobe_C"/>
    <property type="match status" value="1"/>
</dbReference>
<dbReference type="Gene3D" id="1.25.40.410">
    <property type="match status" value="1"/>
</dbReference>
<feature type="region of interest" description="Disordered" evidence="4">
    <location>
        <begin position="474"/>
        <end position="539"/>
    </location>
</feature>
<proteinExistence type="inferred from homology"/>
<dbReference type="Gene3D" id="1.20.58.740">
    <property type="match status" value="1"/>
</dbReference>
<dbReference type="InterPro" id="IPR046769">
    <property type="entry name" value="DOCKER_Lobe_A"/>
</dbReference>
<dbReference type="Proteomes" id="UP001605036">
    <property type="component" value="Unassembled WGS sequence"/>
</dbReference>
<dbReference type="InterPro" id="IPR016024">
    <property type="entry name" value="ARM-type_fold"/>
</dbReference>
<comment type="caution">
    <text evidence="7">The sequence shown here is derived from an EMBL/GenBank/DDBJ whole genome shotgun (WGS) entry which is preliminary data.</text>
</comment>
<feature type="domain" description="C2 DOCK-type" evidence="5">
    <location>
        <begin position="562"/>
        <end position="722"/>
    </location>
</feature>